<dbReference type="Pfam" id="PF03692">
    <property type="entry name" value="CxxCxxCC"/>
    <property type="match status" value="1"/>
</dbReference>
<dbReference type="AlphaFoldDB" id="A0A1H6FBX0"/>
<accession>A0A1H6FBX0</accession>
<dbReference type="PANTHER" id="PTHR35866:SF1">
    <property type="entry name" value="YKGJ FAMILY CYSTEINE CLUSTER PROTEIN"/>
    <property type="match status" value="1"/>
</dbReference>
<reference evidence="2 3" key="1">
    <citation type="submission" date="2016-10" db="EMBL/GenBank/DDBJ databases">
        <authorList>
            <person name="de Groot N.N."/>
        </authorList>
    </citation>
    <scope>NUCLEOTIDE SEQUENCE [LARGE SCALE GENOMIC DNA]</scope>
    <source>
        <strain evidence="2">MBHS1</strain>
    </source>
</reference>
<keyword evidence="3" id="KW-1185">Reference proteome</keyword>
<keyword evidence="2" id="KW-0282">Flagellum</keyword>
<name>A0A1H6FBX0_9GAMM</name>
<dbReference type="RefSeq" id="WP_103921190.1">
    <property type="nucleotide sequence ID" value="NZ_FMSV02000533.1"/>
</dbReference>
<organism evidence="2 3">
    <name type="scientific">Candidatus Venteria ishoeyi</name>
    <dbReference type="NCBI Taxonomy" id="1899563"/>
    <lineage>
        <taxon>Bacteria</taxon>
        <taxon>Pseudomonadati</taxon>
        <taxon>Pseudomonadota</taxon>
        <taxon>Gammaproteobacteria</taxon>
        <taxon>Thiotrichales</taxon>
        <taxon>Thiotrichaceae</taxon>
        <taxon>Venteria</taxon>
    </lineage>
</organism>
<proteinExistence type="predicted"/>
<keyword evidence="2" id="KW-0966">Cell projection</keyword>
<dbReference type="GO" id="GO:0032259">
    <property type="term" value="P:methylation"/>
    <property type="evidence" value="ECO:0007669"/>
    <property type="project" value="UniProtKB-KW"/>
</dbReference>
<keyword evidence="2" id="KW-0808">Transferase</keyword>
<keyword evidence="2" id="KW-0969">Cilium</keyword>
<evidence type="ECO:0000256" key="1">
    <source>
        <dbReference type="SAM" id="MobiDB-lite"/>
    </source>
</evidence>
<dbReference type="Proteomes" id="UP000236724">
    <property type="component" value="Unassembled WGS sequence"/>
</dbReference>
<protein>
    <submittedName>
        <fullName evidence="2">Flagellin N-methylase</fullName>
    </submittedName>
</protein>
<evidence type="ECO:0000313" key="2">
    <source>
        <dbReference type="EMBL" id="SEH07547.1"/>
    </source>
</evidence>
<evidence type="ECO:0000313" key="3">
    <source>
        <dbReference type="Proteomes" id="UP000236724"/>
    </source>
</evidence>
<gene>
    <name evidence="2" type="ORF">MBHS_03423</name>
</gene>
<dbReference type="InterPro" id="IPR005358">
    <property type="entry name" value="Puta_zinc/iron-chelating_dom"/>
</dbReference>
<dbReference type="GO" id="GO:0008168">
    <property type="term" value="F:methyltransferase activity"/>
    <property type="evidence" value="ECO:0007669"/>
    <property type="project" value="UniProtKB-KW"/>
</dbReference>
<dbReference type="OrthoDB" id="9810361at2"/>
<feature type="region of interest" description="Disordered" evidence="1">
    <location>
        <begin position="278"/>
        <end position="311"/>
    </location>
</feature>
<sequence length="311" mass="35425">MADQDNNDVADLIKDSPIPDSPVIPTTYDGEHVISFRCHKDIGCFNACCKNSDITLTPYDIIRLKKHLGMTSSDFLKKYTVPYEMEKDGMAGVRFLPVENGTACQLLSEEGCTVYEDRPTSCRYYPIGLLSMRKQDEYVDRQAYALVKEEHCLGHNEDNKMTIDEYRKQQGVEEYDEIDRGWRQLILKRKSSGPGIGTLTKQSLQLFFMACYDLDRFRLFVTSSGFKESFQMGDAEFEQIQTDDIALLHFGFRLLRQVLFGESSIDVKDGVTETRAAAKKERDAVKAEANPVDPDQPSPDDNSDMYTMCEN</sequence>
<dbReference type="EMBL" id="FMSV02000533">
    <property type="protein sequence ID" value="SEH07547.1"/>
    <property type="molecule type" value="Genomic_DNA"/>
</dbReference>
<keyword evidence="2" id="KW-0489">Methyltransferase</keyword>
<dbReference type="PANTHER" id="PTHR35866">
    <property type="entry name" value="PUTATIVE-RELATED"/>
    <property type="match status" value="1"/>
</dbReference>